<name>A0A173G9H9_9CAUD</name>
<dbReference type="GO" id="GO:0016702">
    <property type="term" value="F:oxidoreductase activity, acting on single donors with incorporation of molecular oxygen, incorporation of two atoms of oxygen"/>
    <property type="evidence" value="ECO:0007669"/>
    <property type="project" value="InterPro"/>
</dbReference>
<evidence type="ECO:0000313" key="1">
    <source>
        <dbReference type="EMBL" id="ANH49883.1"/>
    </source>
</evidence>
<dbReference type="InterPro" id="IPR015889">
    <property type="entry name" value="Intradiol_dOase_core"/>
</dbReference>
<keyword evidence="2" id="KW-1185">Reference proteome</keyword>
<dbReference type="Proteomes" id="UP000204227">
    <property type="component" value="Segment"/>
</dbReference>
<dbReference type="EMBL" id="KU984979">
    <property type="protein sequence ID" value="ANH49883.1"/>
    <property type="molecule type" value="Genomic_DNA"/>
</dbReference>
<accession>A0A173G9H9</accession>
<protein>
    <submittedName>
        <fullName evidence="1">Uncharacterized protein</fullName>
    </submittedName>
</protein>
<dbReference type="SUPFAM" id="SSF49482">
    <property type="entry name" value="Aromatic compound dioxygenase"/>
    <property type="match status" value="1"/>
</dbReference>
<reference evidence="1 2" key="1">
    <citation type="submission" date="2016-05" db="EMBL/GenBank/DDBJ databases">
        <title>Dynamic interactions between prophages, induce lysis in Propionibacterium acnes.</title>
        <authorList>
            <person name="Brown T.L."/>
            <person name="Tucci J."/>
            <person name="Dyson Z.A."/>
            <person name="Petrovski S."/>
        </authorList>
    </citation>
    <scope>NUCLEOTIDE SEQUENCE [LARGE SCALE GENOMIC DNA]</scope>
</reference>
<dbReference type="RefSeq" id="YP_009287694.1">
    <property type="nucleotide sequence ID" value="NC_031076.1"/>
</dbReference>
<sequence>MAWDYGFAPADVVTDAAGDVRPGIELRVWDAEVAGSAVAVQQDRGDGWALVSRVLTDEVGRYRFRTEVGPTVWVEDASGRRWRQDAWQTLGTMIDDALTATAAAAAAAKDSAQAVADSAQALTTATSAATIAADAKASAAASAQSAALSAQTTAGVKIAADLGNGWWIAENSDPPTRAGNQAAVAEYGADTTQLFPALPVGARWWNATTATLWVLTALGALTSDGAVQTQQLTWTQTATQATLAAVSPTAATETALRQMPATLGAIGLVTTTGARWMRRASGWVAETGPWTSTSEWTWGNGFHPAAPWANLPTVMYRLVDFGRRVQMRGLIARDSGSGMIEMVSVPAELRPTSPYQPSMQAAWIVADGGNIKSEVGVTTAEWLSLEWEVG</sequence>
<dbReference type="GO" id="GO:0005506">
    <property type="term" value="F:iron ion binding"/>
    <property type="evidence" value="ECO:0007669"/>
    <property type="project" value="InterPro"/>
</dbReference>
<dbReference type="GeneID" id="29066265"/>
<evidence type="ECO:0000313" key="2">
    <source>
        <dbReference type="Proteomes" id="UP000204227"/>
    </source>
</evidence>
<dbReference type="KEGG" id="vg:29066265"/>
<proteinExistence type="predicted"/>
<organism evidence="1 2">
    <name type="scientific">Propionibacterium phage PFR1</name>
    <dbReference type="NCBI Taxonomy" id="1838137"/>
    <lineage>
        <taxon>Viruses</taxon>
        <taxon>Duplodnaviria</taxon>
        <taxon>Heunggongvirae</taxon>
        <taxon>Uroviricota</taxon>
        <taxon>Caudoviricetes</taxon>
        <taxon>Pulverervirus</taxon>
        <taxon>Pulverervirus PFR1</taxon>
    </lineage>
</organism>
<gene>
    <name evidence="1" type="ORF">PFR1_18</name>
</gene>